<organism evidence="2">
    <name type="scientific">marine sediment metagenome</name>
    <dbReference type="NCBI Taxonomy" id="412755"/>
    <lineage>
        <taxon>unclassified sequences</taxon>
        <taxon>metagenomes</taxon>
        <taxon>ecological metagenomes</taxon>
    </lineage>
</organism>
<protein>
    <recommendedName>
        <fullName evidence="1">Methyltransferase domain-containing protein</fullName>
    </recommendedName>
</protein>
<dbReference type="Gene3D" id="3.40.50.150">
    <property type="entry name" value="Vaccinia Virus protein VP39"/>
    <property type="match status" value="1"/>
</dbReference>
<evidence type="ECO:0000259" key="1">
    <source>
        <dbReference type="Pfam" id="PF13649"/>
    </source>
</evidence>
<feature type="non-terminal residue" evidence="2">
    <location>
        <position position="1"/>
    </location>
</feature>
<name>X1VNI9_9ZZZZ</name>
<dbReference type="CDD" id="cd02440">
    <property type="entry name" value="AdoMet_MTases"/>
    <property type="match status" value="1"/>
</dbReference>
<gene>
    <name evidence="2" type="ORF">S12H4_59702</name>
</gene>
<dbReference type="InterPro" id="IPR029063">
    <property type="entry name" value="SAM-dependent_MTases_sf"/>
</dbReference>
<proteinExistence type="predicted"/>
<feature type="domain" description="Methyltransferase" evidence="1">
    <location>
        <begin position="60"/>
        <end position="148"/>
    </location>
</feature>
<dbReference type="InterPro" id="IPR041698">
    <property type="entry name" value="Methyltransf_25"/>
</dbReference>
<dbReference type="SUPFAM" id="SSF53335">
    <property type="entry name" value="S-adenosyl-L-methionine-dependent methyltransferases"/>
    <property type="match status" value="1"/>
</dbReference>
<dbReference type="EMBL" id="BARW01039086">
    <property type="protein sequence ID" value="GAJ17856.1"/>
    <property type="molecule type" value="Genomic_DNA"/>
</dbReference>
<dbReference type="Pfam" id="PF13649">
    <property type="entry name" value="Methyltransf_25"/>
    <property type="match status" value="1"/>
</dbReference>
<accession>X1VNI9</accession>
<comment type="caution">
    <text evidence="2">The sequence shown here is derived from an EMBL/GenBank/DDBJ whole genome shotgun (WGS) entry which is preliminary data.</text>
</comment>
<evidence type="ECO:0000313" key="2">
    <source>
        <dbReference type="EMBL" id="GAJ17856.1"/>
    </source>
</evidence>
<feature type="non-terminal residue" evidence="2">
    <location>
        <position position="153"/>
    </location>
</feature>
<reference evidence="2" key="1">
    <citation type="journal article" date="2014" name="Front. Microbiol.">
        <title>High frequency of phylogenetically diverse reductive dehalogenase-homologous genes in deep subseafloor sedimentary metagenomes.</title>
        <authorList>
            <person name="Kawai M."/>
            <person name="Futagami T."/>
            <person name="Toyoda A."/>
            <person name="Takaki Y."/>
            <person name="Nishi S."/>
            <person name="Hori S."/>
            <person name="Arai W."/>
            <person name="Tsubouchi T."/>
            <person name="Morono Y."/>
            <person name="Uchiyama I."/>
            <person name="Ito T."/>
            <person name="Fujiyama A."/>
            <person name="Inagaki F."/>
            <person name="Takami H."/>
        </authorList>
    </citation>
    <scope>NUCLEOTIDE SEQUENCE</scope>
    <source>
        <strain evidence="2">Expedition CK06-06</strain>
    </source>
</reference>
<dbReference type="AlphaFoldDB" id="X1VNI9"/>
<sequence>VYCFTGKSEIEETEEPKKIQPILTDSPYPEDKMTSVYEKAASAILEVTAIEKGYCLVLDCGEGQLVFELAQRCNLNIVGIESDPGKVKKAKKKLDNAGIYGSKVIVENWSVNSLPEYFADLIVSGDILKSGKIDVSPGDIFRVLKPGGGKICL</sequence>